<keyword evidence="3" id="KW-1185">Reference proteome</keyword>
<dbReference type="PRINTS" id="PR00111">
    <property type="entry name" value="ABHYDROLASE"/>
</dbReference>
<dbReference type="Gene3D" id="3.40.50.1820">
    <property type="entry name" value="alpha/beta hydrolase"/>
    <property type="match status" value="1"/>
</dbReference>
<dbReference type="PANTHER" id="PTHR43798">
    <property type="entry name" value="MONOACYLGLYCEROL LIPASE"/>
    <property type="match status" value="1"/>
</dbReference>
<name>A0A1M5ZDZ0_9BURK</name>
<dbReference type="AlphaFoldDB" id="A0A1M5ZDZ0"/>
<dbReference type="PRINTS" id="PR00412">
    <property type="entry name" value="EPOXHYDRLASE"/>
</dbReference>
<dbReference type="InterPro" id="IPR029058">
    <property type="entry name" value="AB_hydrolase_fold"/>
</dbReference>
<dbReference type="OrthoDB" id="8523637at2"/>
<dbReference type="EMBL" id="FQXE01000014">
    <property type="protein sequence ID" value="SHI22437.1"/>
    <property type="molecule type" value="Genomic_DNA"/>
</dbReference>
<dbReference type="Proteomes" id="UP000184226">
    <property type="component" value="Unassembled WGS sequence"/>
</dbReference>
<dbReference type="InterPro" id="IPR000639">
    <property type="entry name" value="Epox_hydrolase-like"/>
</dbReference>
<organism evidence="2 3">
    <name type="scientific">Pollutimonas bauzanensis</name>
    <dbReference type="NCBI Taxonomy" id="658167"/>
    <lineage>
        <taxon>Bacteria</taxon>
        <taxon>Pseudomonadati</taxon>
        <taxon>Pseudomonadota</taxon>
        <taxon>Betaproteobacteria</taxon>
        <taxon>Burkholderiales</taxon>
        <taxon>Alcaligenaceae</taxon>
        <taxon>Pollutimonas</taxon>
    </lineage>
</organism>
<gene>
    <name evidence="2" type="ORF">SAMN04488135_11417</name>
</gene>
<sequence length="292" mass="32273">MHINSESRHGREAIGRYVMIRGVRAYYECAGRGVPILLLHTAGRDGRQWHRVMETLGDRYRLYAPDLPGHGKSYPLASQPCLDTVDHIAEWLREFSAAVGIEQFVVMGCSVGGNLALLMAAKFSEVLAVIALQGAARTPTFTEKTLELFTHPQVNLMHSNMDFSMSLVGSKADDFARSFSEWGVQSITPLAQQADLRAYTRCDTRDVLNRVTCPVLIARGTEDWLVTSEMVQEALYALNGTNHTEFHALNGLGHFPHLEAPEVVSKMTDDFLVKHLAQDQCSATLSTPAASI</sequence>
<proteinExistence type="predicted"/>
<dbReference type="InterPro" id="IPR050266">
    <property type="entry name" value="AB_hydrolase_sf"/>
</dbReference>
<evidence type="ECO:0000313" key="2">
    <source>
        <dbReference type="EMBL" id="SHI22437.1"/>
    </source>
</evidence>
<dbReference type="SUPFAM" id="SSF53474">
    <property type="entry name" value="alpha/beta-Hydrolases"/>
    <property type="match status" value="1"/>
</dbReference>
<accession>A0A1M5ZDZ0</accession>
<dbReference type="Pfam" id="PF00561">
    <property type="entry name" value="Abhydrolase_1"/>
    <property type="match status" value="1"/>
</dbReference>
<protein>
    <submittedName>
        <fullName evidence="2">Pimeloyl-ACP methyl ester carboxylesterase</fullName>
    </submittedName>
</protein>
<feature type="domain" description="AB hydrolase-1" evidence="1">
    <location>
        <begin position="35"/>
        <end position="261"/>
    </location>
</feature>
<reference evidence="2 3" key="1">
    <citation type="submission" date="2016-11" db="EMBL/GenBank/DDBJ databases">
        <authorList>
            <person name="Jaros S."/>
            <person name="Januszkiewicz K."/>
            <person name="Wedrychowicz H."/>
        </authorList>
    </citation>
    <scope>NUCLEOTIDE SEQUENCE [LARGE SCALE GENOMIC DNA]</scope>
    <source>
        <strain evidence="2 3">CGMCC 1.10190</strain>
    </source>
</reference>
<dbReference type="InterPro" id="IPR000073">
    <property type="entry name" value="AB_hydrolase_1"/>
</dbReference>
<evidence type="ECO:0000313" key="3">
    <source>
        <dbReference type="Proteomes" id="UP000184226"/>
    </source>
</evidence>
<dbReference type="GO" id="GO:0003824">
    <property type="term" value="F:catalytic activity"/>
    <property type="evidence" value="ECO:0007669"/>
    <property type="project" value="InterPro"/>
</dbReference>
<dbReference type="STRING" id="658167.SAMN04488135_11417"/>
<evidence type="ECO:0000259" key="1">
    <source>
        <dbReference type="Pfam" id="PF00561"/>
    </source>
</evidence>